<dbReference type="AlphaFoldDB" id="A0A5C5Z8C1"/>
<evidence type="ECO:0000313" key="2">
    <source>
        <dbReference type="Proteomes" id="UP000315010"/>
    </source>
</evidence>
<organism evidence="1 2">
    <name type="scientific">Novipirellula herctigrandis</name>
    <dbReference type="NCBI Taxonomy" id="2527986"/>
    <lineage>
        <taxon>Bacteria</taxon>
        <taxon>Pseudomonadati</taxon>
        <taxon>Planctomycetota</taxon>
        <taxon>Planctomycetia</taxon>
        <taxon>Pirellulales</taxon>
        <taxon>Pirellulaceae</taxon>
        <taxon>Novipirellula</taxon>
    </lineage>
</organism>
<dbReference type="Proteomes" id="UP000315010">
    <property type="component" value="Unassembled WGS sequence"/>
</dbReference>
<dbReference type="EMBL" id="SJPJ01000001">
    <property type="protein sequence ID" value="TWT83450.1"/>
    <property type="molecule type" value="Genomic_DNA"/>
</dbReference>
<gene>
    <name evidence="1" type="ORF">CA13_49150</name>
</gene>
<keyword evidence="2" id="KW-1185">Reference proteome</keyword>
<reference evidence="1 2" key="1">
    <citation type="submission" date="2019-02" db="EMBL/GenBank/DDBJ databases">
        <title>Deep-cultivation of Planctomycetes and their phenomic and genomic characterization uncovers novel biology.</title>
        <authorList>
            <person name="Wiegand S."/>
            <person name="Jogler M."/>
            <person name="Boedeker C."/>
            <person name="Pinto D."/>
            <person name="Vollmers J."/>
            <person name="Rivas-Marin E."/>
            <person name="Kohn T."/>
            <person name="Peeters S.H."/>
            <person name="Heuer A."/>
            <person name="Rast P."/>
            <person name="Oberbeckmann S."/>
            <person name="Bunk B."/>
            <person name="Jeske O."/>
            <person name="Meyerdierks A."/>
            <person name="Storesund J.E."/>
            <person name="Kallscheuer N."/>
            <person name="Luecker S."/>
            <person name="Lage O.M."/>
            <person name="Pohl T."/>
            <person name="Merkel B.J."/>
            <person name="Hornburger P."/>
            <person name="Mueller R.-W."/>
            <person name="Bruemmer F."/>
            <person name="Labrenz M."/>
            <person name="Spormann A.M."/>
            <person name="Op Den Camp H."/>
            <person name="Overmann J."/>
            <person name="Amann R."/>
            <person name="Jetten M.S.M."/>
            <person name="Mascher T."/>
            <person name="Medema M.H."/>
            <person name="Devos D.P."/>
            <person name="Kaster A.-K."/>
            <person name="Ovreas L."/>
            <person name="Rohde M."/>
            <person name="Galperin M.Y."/>
            <person name="Jogler C."/>
        </authorList>
    </citation>
    <scope>NUCLEOTIDE SEQUENCE [LARGE SCALE GENOMIC DNA]</scope>
    <source>
        <strain evidence="1 2">CA13</strain>
    </source>
</reference>
<proteinExistence type="predicted"/>
<name>A0A5C5Z8C1_9BACT</name>
<evidence type="ECO:0000313" key="1">
    <source>
        <dbReference type="EMBL" id="TWT83450.1"/>
    </source>
</evidence>
<sequence length="61" mass="6811">MDGEKFTGEMTVPPVGEGQRLMCEWPGINQPVHHTDTLAFLYLTQLQKQPFCVSETVTVAC</sequence>
<comment type="caution">
    <text evidence="1">The sequence shown here is derived from an EMBL/GenBank/DDBJ whole genome shotgun (WGS) entry which is preliminary data.</text>
</comment>
<accession>A0A5C5Z8C1</accession>
<protein>
    <submittedName>
        <fullName evidence="1">Uncharacterized protein</fullName>
    </submittedName>
</protein>